<dbReference type="Pfam" id="PF00583">
    <property type="entry name" value="Acetyltransf_1"/>
    <property type="match status" value="1"/>
</dbReference>
<sequence length="134" mass="15615">MSSCKRIMYLKQEELQPLLEESKEEGFRFLQRLWDDYEQGVNCFHEQGEVLMGVYNEEGRLLAIGGINRTDQQSVGRLRRFYVTRSQRRKGTGGELLEALIAYATTSYTQLVLFTDTQIGDELTLKGLEYPRFF</sequence>
<evidence type="ECO:0000313" key="2">
    <source>
        <dbReference type="EMBL" id="KOO47651.1"/>
    </source>
</evidence>
<evidence type="ECO:0000259" key="1">
    <source>
        <dbReference type="PROSITE" id="PS51186"/>
    </source>
</evidence>
<evidence type="ECO:0000313" key="3">
    <source>
        <dbReference type="Proteomes" id="UP000037558"/>
    </source>
</evidence>
<feature type="domain" description="N-acetyltransferase" evidence="1">
    <location>
        <begin position="13"/>
        <end position="134"/>
    </location>
</feature>
<accession>A0A0M0L979</accession>
<keyword evidence="3" id="KW-1185">Reference proteome</keyword>
<protein>
    <recommendedName>
        <fullName evidence="1">N-acetyltransferase domain-containing protein</fullName>
    </recommendedName>
</protein>
<dbReference type="CDD" id="cd04301">
    <property type="entry name" value="NAT_SF"/>
    <property type="match status" value="1"/>
</dbReference>
<dbReference type="GO" id="GO:0016747">
    <property type="term" value="F:acyltransferase activity, transferring groups other than amino-acyl groups"/>
    <property type="evidence" value="ECO:0007669"/>
    <property type="project" value="InterPro"/>
</dbReference>
<proteinExistence type="predicted"/>
<dbReference type="EMBL" id="LILC01000007">
    <property type="protein sequence ID" value="KOO47651.1"/>
    <property type="molecule type" value="Genomic_DNA"/>
</dbReference>
<dbReference type="STRING" id="284581.AMD01_06350"/>
<dbReference type="PROSITE" id="PS51186">
    <property type="entry name" value="GNAT"/>
    <property type="match status" value="1"/>
</dbReference>
<dbReference type="InterPro" id="IPR000182">
    <property type="entry name" value="GNAT_dom"/>
</dbReference>
<comment type="caution">
    <text evidence="2">The sequence shown here is derived from an EMBL/GenBank/DDBJ whole genome shotgun (WGS) entry which is preliminary data.</text>
</comment>
<dbReference type="SUPFAM" id="SSF55729">
    <property type="entry name" value="Acyl-CoA N-acyltransferases (Nat)"/>
    <property type="match status" value="1"/>
</dbReference>
<dbReference type="Proteomes" id="UP000037558">
    <property type="component" value="Unassembled WGS sequence"/>
</dbReference>
<dbReference type="OrthoDB" id="9815041at2"/>
<organism evidence="2 3">
    <name type="scientific">Priestia koreensis</name>
    <dbReference type="NCBI Taxonomy" id="284581"/>
    <lineage>
        <taxon>Bacteria</taxon>
        <taxon>Bacillati</taxon>
        <taxon>Bacillota</taxon>
        <taxon>Bacilli</taxon>
        <taxon>Bacillales</taxon>
        <taxon>Bacillaceae</taxon>
        <taxon>Priestia</taxon>
    </lineage>
</organism>
<dbReference type="Gene3D" id="3.40.630.30">
    <property type="match status" value="1"/>
</dbReference>
<dbReference type="PATRIC" id="fig|284581.3.peg.4673"/>
<dbReference type="InterPro" id="IPR016181">
    <property type="entry name" value="Acyl_CoA_acyltransferase"/>
</dbReference>
<name>A0A0M0L979_9BACI</name>
<gene>
    <name evidence="2" type="ORF">AMD01_06350</name>
</gene>
<dbReference type="RefSeq" id="WP_053400562.1">
    <property type="nucleotide sequence ID" value="NZ_LILC01000007.1"/>
</dbReference>
<dbReference type="AlphaFoldDB" id="A0A0M0L979"/>
<reference evidence="3" key="1">
    <citation type="submission" date="2015-08" db="EMBL/GenBank/DDBJ databases">
        <title>Fjat-14210 dsm16467.</title>
        <authorList>
            <person name="Liu B."/>
            <person name="Wang J."/>
            <person name="Zhu Y."/>
            <person name="Liu G."/>
            <person name="Chen Q."/>
            <person name="Chen Z."/>
            <person name="Lan J."/>
            <person name="Che J."/>
            <person name="Ge C."/>
            <person name="Shi H."/>
            <person name="Pan Z."/>
            <person name="Liu X."/>
        </authorList>
    </citation>
    <scope>NUCLEOTIDE SEQUENCE [LARGE SCALE GENOMIC DNA]</scope>
    <source>
        <strain evidence="3">DSM 16467</strain>
    </source>
</reference>